<proteinExistence type="inferred from homology"/>
<dbReference type="InterPro" id="IPR018392">
    <property type="entry name" value="LysM"/>
</dbReference>
<dbReference type="Pfam" id="PF01476">
    <property type="entry name" value="LysM"/>
    <property type="match status" value="1"/>
</dbReference>
<keyword evidence="3" id="KW-0645">Protease</keyword>
<dbReference type="Pfam" id="PF00246">
    <property type="entry name" value="Peptidase_M14"/>
    <property type="match status" value="1"/>
</dbReference>
<dbReference type="PANTHER" id="PTHR11705">
    <property type="entry name" value="PROTEASE FAMILY M14 CARBOXYPEPTIDASE A,B"/>
    <property type="match status" value="1"/>
</dbReference>
<dbReference type="Gene3D" id="3.10.350.10">
    <property type="entry name" value="LysM domain"/>
    <property type="match status" value="1"/>
</dbReference>
<dbReference type="Proteomes" id="UP000824128">
    <property type="component" value="Unassembled WGS sequence"/>
</dbReference>
<dbReference type="AlphaFoldDB" id="A0A9D1N338"/>
<comment type="cofactor">
    <cofactor evidence="1">
        <name>Zn(2+)</name>
        <dbReference type="ChEBI" id="CHEBI:29105"/>
    </cofactor>
</comment>
<keyword evidence="5" id="KW-0862">Zinc</keyword>
<dbReference type="PRINTS" id="PR00765">
    <property type="entry name" value="CRBOXYPTASEA"/>
</dbReference>
<dbReference type="GO" id="GO:0006508">
    <property type="term" value="P:proteolysis"/>
    <property type="evidence" value="ECO:0007669"/>
    <property type="project" value="UniProtKB-KW"/>
</dbReference>
<evidence type="ECO:0000256" key="4">
    <source>
        <dbReference type="ARBA" id="ARBA00022801"/>
    </source>
</evidence>
<dbReference type="GO" id="GO:0005615">
    <property type="term" value="C:extracellular space"/>
    <property type="evidence" value="ECO:0007669"/>
    <property type="project" value="TreeGrafter"/>
</dbReference>
<dbReference type="PROSITE" id="PS52035">
    <property type="entry name" value="PEPTIDASE_M14"/>
    <property type="match status" value="1"/>
</dbReference>
<feature type="active site" description="Proton donor/acceptor" evidence="7">
    <location>
        <position position="384"/>
    </location>
</feature>
<reference evidence="10" key="2">
    <citation type="journal article" date="2021" name="PeerJ">
        <title>Extensive microbial diversity within the chicken gut microbiome revealed by metagenomics and culture.</title>
        <authorList>
            <person name="Gilroy R."/>
            <person name="Ravi A."/>
            <person name="Getino M."/>
            <person name="Pursley I."/>
            <person name="Horton D.L."/>
            <person name="Alikhan N.F."/>
            <person name="Baker D."/>
            <person name="Gharbi K."/>
            <person name="Hall N."/>
            <person name="Watson M."/>
            <person name="Adriaenssens E.M."/>
            <person name="Foster-Nyarko E."/>
            <person name="Jarju S."/>
            <person name="Secka A."/>
            <person name="Antonio M."/>
            <person name="Oren A."/>
            <person name="Chaudhuri R.R."/>
            <person name="La Ragione R."/>
            <person name="Hildebrand F."/>
            <person name="Pallen M.J."/>
        </authorList>
    </citation>
    <scope>NUCLEOTIDE SEQUENCE</scope>
    <source>
        <strain evidence="10">ChiGjej2B2-16831</strain>
    </source>
</reference>
<feature type="domain" description="LysM" evidence="8">
    <location>
        <begin position="62"/>
        <end position="106"/>
    </location>
</feature>
<dbReference type="EMBL" id="DVNZ01000108">
    <property type="protein sequence ID" value="HIU94185.1"/>
    <property type="molecule type" value="Genomic_DNA"/>
</dbReference>
<dbReference type="Gene3D" id="3.40.630.10">
    <property type="entry name" value="Zn peptidases"/>
    <property type="match status" value="1"/>
</dbReference>
<dbReference type="InterPro" id="IPR034274">
    <property type="entry name" value="ENP1_M14_CPD"/>
</dbReference>
<evidence type="ECO:0000259" key="9">
    <source>
        <dbReference type="PROSITE" id="PS52035"/>
    </source>
</evidence>
<evidence type="ECO:0000256" key="2">
    <source>
        <dbReference type="ARBA" id="ARBA00005988"/>
    </source>
</evidence>
<evidence type="ECO:0000256" key="6">
    <source>
        <dbReference type="ARBA" id="ARBA00023049"/>
    </source>
</evidence>
<evidence type="ECO:0000256" key="1">
    <source>
        <dbReference type="ARBA" id="ARBA00001947"/>
    </source>
</evidence>
<evidence type="ECO:0000313" key="11">
    <source>
        <dbReference type="Proteomes" id="UP000824128"/>
    </source>
</evidence>
<protein>
    <submittedName>
        <fullName evidence="10">Peptidoglycan-binding protein</fullName>
    </submittedName>
</protein>
<gene>
    <name evidence="10" type="ORF">IAD24_03410</name>
</gene>
<dbReference type="InterPro" id="IPR036365">
    <property type="entry name" value="PGBD-like_sf"/>
</dbReference>
<sequence>MVEYLQLALRRAGYDPGNIDGLFGWRTQAALTRFQRAGGLAADGVVGRLTWARLFPYLAGYTVHVARAGDTFFSLAARYGTSAAAIAAANPSVQAEAVPVGAQLVVPLGFALVPFEVSYTYALVSLLLDGLAARYPFLARQTIGSSVLGREIMAVRIGEGAREVCYNAAHHGNEWITAPVLLRYLEEYAAAYAAGGQVGGWDARTLYARASLFLVPLVNPDGVDLVTGGIRPEDAAYEQARALSTFYPDIPFPSGWKANIAGTDLNLGYPAGWEQARAIKYGQGYTRPGPRDYVGSAPLAEPENRAMAAFTQAHDFLLTLSYHTQGGVIYWKYLDEEPPGGRRIAEAFAGASGYLVEDTPYSSGFAGYKDWFILAYNRPGCTIEAGRGQNPLPLAQLPEIYRENVGILTLGMVLS</sequence>
<reference evidence="10" key="1">
    <citation type="submission" date="2020-10" db="EMBL/GenBank/DDBJ databases">
        <authorList>
            <person name="Gilroy R."/>
        </authorList>
    </citation>
    <scope>NUCLEOTIDE SEQUENCE</scope>
    <source>
        <strain evidence="10">ChiGjej2B2-16831</strain>
    </source>
</reference>
<dbReference type="Pfam" id="PF01471">
    <property type="entry name" value="PG_binding_1"/>
    <property type="match status" value="1"/>
</dbReference>
<dbReference type="SUPFAM" id="SSF54106">
    <property type="entry name" value="LysM domain"/>
    <property type="match status" value="1"/>
</dbReference>
<dbReference type="SUPFAM" id="SSF47090">
    <property type="entry name" value="PGBD-like"/>
    <property type="match status" value="1"/>
</dbReference>
<dbReference type="SMART" id="SM00631">
    <property type="entry name" value="Zn_pept"/>
    <property type="match status" value="1"/>
</dbReference>
<dbReference type="PROSITE" id="PS51782">
    <property type="entry name" value="LYSM"/>
    <property type="match status" value="1"/>
</dbReference>
<accession>A0A9D1N338</accession>
<feature type="domain" description="Peptidase M14" evidence="9">
    <location>
        <begin position="117"/>
        <end position="414"/>
    </location>
</feature>
<dbReference type="GO" id="GO:0004181">
    <property type="term" value="F:metallocarboxypeptidase activity"/>
    <property type="evidence" value="ECO:0007669"/>
    <property type="project" value="InterPro"/>
</dbReference>
<dbReference type="CDD" id="cd06229">
    <property type="entry name" value="M14_Endopeptidase_I"/>
    <property type="match status" value="1"/>
</dbReference>
<evidence type="ECO:0000256" key="5">
    <source>
        <dbReference type="ARBA" id="ARBA00022833"/>
    </source>
</evidence>
<dbReference type="InterPro" id="IPR002477">
    <property type="entry name" value="Peptidoglycan-bd-like"/>
</dbReference>
<dbReference type="SMART" id="SM00257">
    <property type="entry name" value="LysM"/>
    <property type="match status" value="1"/>
</dbReference>
<comment type="similarity">
    <text evidence="2 7">Belongs to the peptidase M14 family.</text>
</comment>
<dbReference type="SUPFAM" id="SSF53187">
    <property type="entry name" value="Zn-dependent exopeptidases"/>
    <property type="match status" value="1"/>
</dbReference>
<dbReference type="InterPro" id="IPR036366">
    <property type="entry name" value="PGBDSf"/>
</dbReference>
<dbReference type="PANTHER" id="PTHR11705:SF143">
    <property type="entry name" value="SLL0236 PROTEIN"/>
    <property type="match status" value="1"/>
</dbReference>
<comment type="caution">
    <text evidence="10">The sequence shown here is derived from an EMBL/GenBank/DDBJ whole genome shotgun (WGS) entry which is preliminary data.</text>
</comment>
<evidence type="ECO:0000259" key="8">
    <source>
        <dbReference type="PROSITE" id="PS51782"/>
    </source>
</evidence>
<dbReference type="InterPro" id="IPR036779">
    <property type="entry name" value="LysM_dom_sf"/>
</dbReference>
<name>A0A9D1N338_9FIRM</name>
<evidence type="ECO:0000256" key="7">
    <source>
        <dbReference type="PROSITE-ProRule" id="PRU01379"/>
    </source>
</evidence>
<dbReference type="CDD" id="cd00118">
    <property type="entry name" value="LysM"/>
    <property type="match status" value="1"/>
</dbReference>
<organism evidence="10 11">
    <name type="scientific">Candidatus Aphodomorpha intestinavium</name>
    <dbReference type="NCBI Taxonomy" id="2840672"/>
    <lineage>
        <taxon>Bacteria</taxon>
        <taxon>Bacillati</taxon>
        <taxon>Bacillota</taxon>
        <taxon>Clostridia</taxon>
        <taxon>Eubacteriales</taxon>
        <taxon>Candidatus Aphodomorpha</taxon>
    </lineage>
</organism>
<dbReference type="InterPro" id="IPR000834">
    <property type="entry name" value="Peptidase_M14"/>
</dbReference>
<keyword evidence="6" id="KW-0482">Metalloprotease</keyword>
<dbReference type="Gene3D" id="1.10.101.10">
    <property type="entry name" value="PGBD-like superfamily/PGBD"/>
    <property type="match status" value="1"/>
</dbReference>
<evidence type="ECO:0000256" key="3">
    <source>
        <dbReference type="ARBA" id="ARBA00022670"/>
    </source>
</evidence>
<evidence type="ECO:0000313" key="10">
    <source>
        <dbReference type="EMBL" id="HIU94185.1"/>
    </source>
</evidence>
<keyword evidence="4" id="KW-0378">Hydrolase</keyword>
<dbReference type="GO" id="GO:0008270">
    <property type="term" value="F:zinc ion binding"/>
    <property type="evidence" value="ECO:0007669"/>
    <property type="project" value="InterPro"/>
</dbReference>